<evidence type="ECO:0000256" key="4">
    <source>
        <dbReference type="ARBA" id="ARBA00022989"/>
    </source>
</evidence>
<keyword evidence="8" id="KW-1185">Reference proteome</keyword>
<feature type="transmembrane region" description="Helical" evidence="6">
    <location>
        <begin position="170"/>
        <end position="189"/>
    </location>
</feature>
<feature type="transmembrane region" description="Helical" evidence="6">
    <location>
        <begin position="195"/>
        <end position="213"/>
    </location>
</feature>
<evidence type="ECO:0000256" key="1">
    <source>
        <dbReference type="ARBA" id="ARBA00004141"/>
    </source>
</evidence>
<evidence type="ECO:0000313" key="8">
    <source>
        <dbReference type="Proteomes" id="UP001424741"/>
    </source>
</evidence>
<evidence type="ECO:0000256" key="5">
    <source>
        <dbReference type="ARBA" id="ARBA00023136"/>
    </source>
</evidence>
<organism evidence="7 8">
    <name type="scientific">Rubritalea halochordaticola</name>
    <dbReference type="NCBI Taxonomy" id="714537"/>
    <lineage>
        <taxon>Bacteria</taxon>
        <taxon>Pseudomonadati</taxon>
        <taxon>Verrucomicrobiota</taxon>
        <taxon>Verrucomicrobiia</taxon>
        <taxon>Verrucomicrobiales</taxon>
        <taxon>Rubritaleaceae</taxon>
        <taxon>Rubritalea</taxon>
    </lineage>
</organism>
<feature type="transmembrane region" description="Helical" evidence="6">
    <location>
        <begin position="71"/>
        <end position="91"/>
    </location>
</feature>
<dbReference type="PANTHER" id="PTHR23291">
    <property type="entry name" value="BAX INHIBITOR-RELATED"/>
    <property type="match status" value="1"/>
</dbReference>
<dbReference type="Proteomes" id="UP001424741">
    <property type="component" value="Unassembled WGS sequence"/>
</dbReference>
<name>A0ABP9V3Q7_9BACT</name>
<evidence type="ECO:0008006" key="9">
    <source>
        <dbReference type="Google" id="ProtNLM"/>
    </source>
</evidence>
<accession>A0ABP9V3Q7</accession>
<dbReference type="PANTHER" id="PTHR23291:SF50">
    <property type="entry name" value="PROTEIN LIFEGUARD 4"/>
    <property type="match status" value="1"/>
</dbReference>
<protein>
    <recommendedName>
        <fullName evidence="9">Permease</fullName>
    </recommendedName>
</protein>
<feature type="transmembrane region" description="Helical" evidence="6">
    <location>
        <begin position="112"/>
        <end position="132"/>
    </location>
</feature>
<evidence type="ECO:0000256" key="2">
    <source>
        <dbReference type="ARBA" id="ARBA00010350"/>
    </source>
</evidence>
<reference evidence="7 8" key="1">
    <citation type="submission" date="2024-02" db="EMBL/GenBank/DDBJ databases">
        <title>Rubritalea halochordaticola NBRC 107102.</title>
        <authorList>
            <person name="Ichikawa N."/>
            <person name="Katano-Makiyama Y."/>
            <person name="Hidaka K."/>
        </authorList>
    </citation>
    <scope>NUCLEOTIDE SEQUENCE [LARGE SCALE GENOMIC DNA]</scope>
    <source>
        <strain evidence="7 8">NBRC 107102</strain>
    </source>
</reference>
<evidence type="ECO:0000256" key="6">
    <source>
        <dbReference type="RuleBase" id="RU004379"/>
    </source>
</evidence>
<sequence length="254" mass="27684">MEPESGLFFDKIDRPKTMYDNPYASPYSVAAQPADARVEFYKKTYLHLAGSIVIFALLEAVLLQIPAMQKLAMVMMGSPITWLITLGIYMFTSHIAQRWAMSTTSKGTQYAGLGLFIVAEAIIFTPLLLIASVFAEGVITQAAIITLAMTAGITFIAFTTKKDFSFLNGFLKIGFFVALGLIIAASFIGGLTLGLWFAVAMVVLASVAILRDTSNIIHHYSTTQYVAASLGLFASIALLFWYVIQILMSLSSND</sequence>
<feature type="transmembrane region" description="Helical" evidence="6">
    <location>
        <begin position="138"/>
        <end position="158"/>
    </location>
</feature>
<comment type="caution">
    <text evidence="7">The sequence shown here is derived from an EMBL/GenBank/DDBJ whole genome shotgun (WGS) entry which is preliminary data.</text>
</comment>
<evidence type="ECO:0000313" key="7">
    <source>
        <dbReference type="EMBL" id="GAA5495711.1"/>
    </source>
</evidence>
<feature type="transmembrane region" description="Helical" evidence="6">
    <location>
        <begin position="45"/>
        <end position="65"/>
    </location>
</feature>
<evidence type="ECO:0000256" key="3">
    <source>
        <dbReference type="ARBA" id="ARBA00022692"/>
    </source>
</evidence>
<dbReference type="EMBL" id="BAABRL010000005">
    <property type="protein sequence ID" value="GAA5495711.1"/>
    <property type="molecule type" value="Genomic_DNA"/>
</dbReference>
<keyword evidence="4 6" id="KW-1133">Transmembrane helix</keyword>
<proteinExistence type="inferred from homology"/>
<dbReference type="Pfam" id="PF01027">
    <property type="entry name" value="Bax1-I"/>
    <property type="match status" value="1"/>
</dbReference>
<dbReference type="InterPro" id="IPR006214">
    <property type="entry name" value="Bax_inhibitor_1-related"/>
</dbReference>
<keyword evidence="5 6" id="KW-0472">Membrane</keyword>
<feature type="transmembrane region" description="Helical" evidence="6">
    <location>
        <begin position="225"/>
        <end position="244"/>
    </location>
</feature>
<comment type="similarity">
    <text evidence="2 6">Belongs to the BI1 family.</text>
</comment>
<comment type="subcellular location">
    <subcellularLocation>
        <location evidence="1">Membrane</location>
        <topology evidence="1">Multi-pass membrane protein</topology>
    </subcellularLocation>
</comment>
<gene>
    <name evidence="7" type="ORF">Rhal01_01890</name>
</gene>
<keyword evidence="3 6" id="KW-0812">Transmembrane</keyword>